<accession>A0AAY4BSF9</accession>
<evidence type="ECO:0000256" key="3">
    <source>
        <dbReference type="ARBA" id="ARBA00022490"/>
    </source>
</evidence>
<keyword evidence="9" id="KW-1185">Reference proteome</keyword>
<dbReference type="FunFam" id="3.40.50.300:FF:000433">
    <property type="entry name" value="Estrogen sulfotransferase"/>
    <property type="match status" value="1"/>
</dbReference>
<protein>
    <recommendedName>
        <fullName evidence="6">Sulfotransferase</fullName>
        <ecNumber evidence="6">2.8.2.-</ecNumber>
    </recommendedName>
</protein>
<evidence type="ECO:0000256" key="6">
    <source>
        <dbReference type="RuleBase" id="RU361155"/>
    </source>
</evidence>
<evidence type="ECO:0000256" key="5">
    <source>
        <dbReference type="ARBA" id="ARBA00022939"/>
    </source>
</evidence>
<dbReference type="PANTHER" id="PTHR11783">
    <property type="entry name" value="SULFOTRANSFERASE SULT"/>
    <property type="match status" value="1"/>
</dbReference>
<keyword evidence="3" id="KW-0963">Cytoplasm</keyword>
<evidence type="ECO:0000256" key="1">
    <source>
        <dbReference type="ARBA" id="ARBA00004496"/>
    </source>
</evidence>
<sequence length="305" mass="35325">MARLEDVETFHNISFPGHMHTQKSLSYATSFQFQDSDIVIITYPKSGTTWMQEMVSLVLNRGDPTLSTTTPNWARAPWLEHYYCPQVLCTARCPRVITSHLPHQLLLPALKASKAKVIYVFRNPKDVAVSYYYFHKMAKFLPEPGLFDDFLDKFLEGTVHYGSWFDHVNGWTNSVEDIENFFHITYEEMWQDPRSSLQRLCAFLQRPLQEEEVASTLKHCSFGFMKENAMVNYTLVPQDIVDHSQGKFMRKGKIGDWKNTFSDVQSHRLDTVFKAQMQNSGLTFIWESLEAQKRTLRADTQTAAA</sequence>
<dbReference type="Pfam" id="PF00685">
    <property type="entry name" value="Sulfotransfer_1"/>
    <property type="match status" value="1"/>
</dbReference>
<dbReference type="Proteomes" id="UP000694580">
    <property type="component" value="Chromosome 16"/>
</dbReference>
<evidence type="ECO:0000256" key="2">
    <source>
        <dbReference type="ARBA" id="ARBA00005771"/>
    </source>
</evidence>
<dbReference type="GO" id="GO:0008146">
    <property type="term" value="F:sulfotransferase activity"/>
    <property type="evidence" value="ECO:0007669"/>
    <property type="project" value="InterPro"/>
</dbReference>
<evidence type="ECO:0000256" key="4">
    <source>
        <dbReference type="ARBA" id="ARBA00022679"/>
    </source>
</evidence>
<evidence type="ECO:0000313" key="8">
    <source>
        <dbReference type="Ensembl" id="ENSDCDP00010023838.1"/>
    </source>
</evidence>
<dbReference type="EC" id="2.8.2.-" evidence="6"/>
<evidence type="ECO:0000313" key="9">
    <source>
        <dbReference type="Proteomes" id="UP000694580"/>
    </source>
</evidence>
<reference evidence="8" key="3">
    <citation type="submission" date="2025-09" db="UniProtKB">
        <authorList>
            <consortium name="Ensembl"/>
        </authorList>
    </citation>
    <scope>IDENTIFICATION</scope>
</reference>
<comment type="subcellular location">
    <subcellularLocation>
        <location evidence="1">Cytoplasm</location>
    </subcellularLocation>
</comment>
<dbReference type="InterPro" id="IPR000863">
    <property type="entry name" value="Sulfotransferase_dom"/>
</dbReference>
<dbReference type="GO" id="GO:0006584">
    <property type="term" value="P:catecholamine metabolic process"/>
    <property type="evidence" value="ECO:0007669"/>
    <property type="project" value="UniProtKB-KW"/>
</dbReference>
<dbReference type="AlphaFoldDB" id="A0AAY4BSF9"/>
<keyword evidence="4 6" id="KW-0808">Transferase</keyword>
<keyword evidence="5" id="KW-0128">Catecholamine metabolism</keyword>
<dbReference type="GO" id="GO:0005737">
    <property type="term" value="C:cytoplasm"/>
    <property type="evidence" value="ECO:0007669"/>
    <property type="project" value="UniProtKB-SubCell"/>
</dbReference>
<dbReference type="Ensembl" id="ENSDCDT00010029416.1">
    <property type="protein sequence ID" value="ENSDCDP00010023838.1"/>
    <property type="gene ID" value="ENSDCDG00010015070.1"/>
</dbReference>
<dbReference type="InterPro" id="IPR027417">
    <property type="entry name" value="P-loop_NTPase"/>
</dbReference>
<dbReference type="GeneID" id="114766205"/>
<dbReference type="Gene3D" id="3.40.50.300">
    <property type="entry name" value="P-loop containing nucleotide triphosphate hydrolases"/>
    <property type="match status" value="1"/>
</dbReference>
<evidence type="ECO:0000259" key="7">
    <source>
        <dbReference type="Pfam" id="PF00685"/>
    </source>
</evidence>
<reference evidence="8" key="2">
    <citation type="submission" date="2025-08" db="UniProtKB">
        <authorList>
            <consortium name="Ensembl"/>
        </authorList>
    </citation>
    <scope>IDENTIFICATION</scope>
</reference>
<dbReference type="GeneTree" id="ENSGT00940000163403"/>
<gene>
    <name evidence="8" type="primary">sult5a1</name>
</gene>
<feature type="domain" description="Sulfotransferase" evidence="7">
    <location>
        <begin position="35"/>
        <end position="281"/>
    </location>
</feature>
<dbReference type="RefSeq" id="XP_028812688.1">
    <property type="nucleotide sequence ID" value="XM_028956855.1"/>
</dbReference>
<proteinExistence type="inferred from homology"/>
<organism evidence="8 9">
    <name type="scientific">Denticeps clupeoides</name>
    <name type="common">denticle herring</name>
    <dbReference type="NCBI Taxonomy" id="299321"/>
    <lineage>
        <taxon>Eukaryota</taxon>
        <taxon>Metazoa</taxon>
        <taxon>Chordata</taxon>
        <taxon>Craniata</taxon>
        <taxon>Vertebrata</taxon>
        <taxon>Euteleostomi</taxon>
        <taxon>Actinopterygii</taxon>
        <taxon>Neopterygii</taxon>
        <taxon>Teleostei</taxon>
        <taxon>Clupei</taxon>
        <taxon>Clupeiformes</taxon>
        <taxon>Denticipitoidei</taxon>
        <taxon>Denticipitidae</taxon>
        <taxon>Denticeps</taxon>
    </lineage>
</organism>
<reference evidence="8 9" key="1">
    <citation type="submission" date="2020-06" db="EMBL/GenBank/DDBJ databases">
        <authorList>
            <consortium name="Wellcome Sanger Institute Data Sharing"/>
        </authorList>
    </citation>
    <scope>NUCLEOTIDE SEQUENCE [LARGE SCALE GENOMIC DNA]</scope>
</reference>
<dbReference type="GO" id="GO:0006805">
    <property type="term" value="P:xenobiotic metabolic process"/>
    <property type="evidence" value="ECO:0007669"/>
    <property type="project" value="UniProtKB-ARBA"/>
</dbReference>
<dbReference type="SUPFAM" id="SSF52540">
    <property type="entry name" value="P-loop containing nucleoside triphosphate hydrolases"/>
    <property type="match status" value="1"/>
</dbReference>
<name>A0AAY4BSF9_9TELE</name>
<comment type="similarity">
    <text evidence="2 6">Belongs to the sulfotransferase 1 family.</text>
</comment>